<evidence type="ECO:0000256" key="4">
    <source>
        <dbReference type="ARBA" id="ARBA00022664"/>
    </source>
</evidence>
<comment type="function">
    <text evidence="13">Catalyzes the synthesis of dihydrouridine, a modified base, in various RNAs, such as tRNAs, mRNAs and some long non-coding RNAs (lncRNAs). Mainly modifies the uridine in position 47 (U47) in the D-loop of most cytoplasmic tRNAs. Also able to mediate the formation of dihydrouridine in some mRNAs, thereby regulating their translation.</text>
</comment>
<comment type="catalytic activity">
    <reaction evidence="14">
        <text>5,6-dihydrouridine(47) in tRNA + NAD(+) = uridine(47) in tRNA + NADH + H(+)</text>
        <dbReference type="Rhea" id="RHEA:53364"/>
        <dbReference type="Rhea" id="RHEA-COMP:13539"/>
        <dbReference type="Rhea" id="RHEA-COMP:13540"/>
        <dbReference type="ChEBI" id="CHEBI:15378"/>
        <dbReference type="ChEBI" id="CHEBI:57540"/>
        <dbReference type="ChEBI" id="CHEBI:57945"/>
        <dbReference type="ChEBI" id="CHEBI:65315"/>
        <dbReference type="ChEBI" id="CHEBI:74443"/>
        <dbReference type="EC" id="1.3.1.89"/>
    </reaction>
    <physiologicalReaction direction="right-to-left" evidence="14">
        <dbReference type="Rhea" id="RHEA:53366"/>
    </physiologicalReaction>
</comment>
<dbReference type="InterPro" id="IPR035587">
    <property type="entry name" value="DUS-like_FMN-bd"/>
</dbReference>
<dbReference type="FunFam" id="3.20.20.70:FF:000067">
    <property type="entry name" value="tRNA-dihydrouridine(47) synthase [NAD(P)(+)]"/>
    <property type="match status" value="1"/>
</dbReference>
<keyword evidence="12" id="KW-0520">NAD</keyword>
<evidence type="ECO:0000256" key="19">
    <source>
        <dbReference type="RuleBase" id="RU291113"/>
    </source>
</evidence>
<feature type="domain" description="C3H1-type" evidence="21">
    <location>
        <begin position="108"/>
        <end position="133"/>
    </location>
</feature>
<comment type="similarity">
    <text evidence="19">Belongs to the dus family. Dus3 subfamily.</text>
</comment>
<evidence type="ECO:0000256" key="18">
    <source>
        <dbReference type="PROSITE-ProRule" id="PRU00723"/>
    </source>
</evidence>
<dbReference type="GO" id="GO:0008270">
    <property type="term" value="F:zinc ion binding"/>
    <property type="evidence" value="ECO:0007669"/>
    <property type="project" value="UniProtKB-KW"/>
</dbReference>
<keyword evidence="11 19" id="KW-0560">Oxidoreductase</keyword>
<evidence type="ECO:0000256" key="3">
    <source>
        <dbReference type="ARBA" id="ARBA00022643"/>
    </source>
</evidence>
<evidence type="ECO:0000256" key="8">
    <source>
        <dbReference type="ARBA" id="ARBA00022771"/>
    </source>
</evidence>
<feature type="compositionally biased region" description="Basic and acidic residues" evidence="20">
    <location>
        <begin position="28"/>
        <end position="48"/>
    </location>
</feature>
<proteinExistence type="inferred from homology"/>
<dbReference type="OrthoDB" id="259935at2759"/>
<keyword evidence="5 19" id="KW-0819">tRNA processing</keyword>
<dbReference type="GO" id="GO:0006397">
    <property type="term" value="P:mRNA processing"/>
    <property type="evidence" value="ECO:0007669"/>
    <property type="project" value="UniProtKB-KW"/>
</dbReference>
<evidence type="ECO:0000256" key="16">
    <source>
        <dbReference type="ARBA" id="ARBA00049447"/>
    </source>
</evidence>
<name>A0A8S1DGK3_9INSE</name>
<dbReference type="GO" id="GO:0102265">
    <property type="term" value="F:tRNA-dihydrouridine47 synthase activity"/>
    <property type="evidence" value="ECO:0007669"/>
    <property type="project" value="UniProtKB-EC"/>
</dbReference>
<dbReference type="PANTHER" id="PTHR45846:SF1">
    <property type="entry name" value="TRNA-DIHYDROURIDINE(47) SYNTHASE [NAD(P)(+)]-LIKE"/>
    <property type="match status" value="1"/>
</dbReference>
<accession>A0A8S1DGK3</accession>
<evidence type="ECO:0000256" key="7">
    <source>
        <dbReference type="ARBA" id="ARBA00022737"/>
    </source>
</evidence>
<evidence type="ECO:0000313" key="22">
    <source>
        <dbReference type="EMBL" id="CAB3379781.1"/>
    </source>
</evidence>
<keyword evidence="9 18" id="KW-0862">Zinc</keyword>
<evidence type="ECO:0000256" key="20">
    <source>
        <dbReference type="SAM" id="MobiDB-lite"/>
    </source>
</evidence>
<dbReference type="PROSITE" id="PS50103">
    <property type="entry name" value="ZF_C3H1"/>
    <property type="match status" value="1"/>
</dbReference>
<dbReference type="InterPro" id="IPR013785">
    <property type="entry name" value="Aldolase_TIM"/>
</dbReference>
<organism evidence="22 23">
    <name type="scientific">Cloeon dipterum</name>
    <dbReference type="NCBI Taxonomy" id="197152"/>
    <lineage>
        <taxon>Eukaryota</taxon>
        <taxon>Metazoa</taxon>
        <taxon>Ecdysozoa</taxon>
        <taxon>Arthropoda</taxon>
        <taxon>Hexapoda</taxon>
        <taxon>Insecta</taxon>
        <taxon>Pterygota</taxon>
        <taxon>Palaeoptera</taxon>
        <taxon>Ephemeroptera</taxon>
        <taxon>Pisciforma</taxon>
        <taxon>Baetidae</taxon>
        <taxon>Cloeon</taxon>
    </lineage>
</organism>
<evidence type="ECO:0000256" key="6">
    <source>
        <dbReference type="ARBA" id="ARBA00022723"/>
    </source>
</evidence>
<comment type="cofactor">
    <cofactor evidence="1 19">
        <name>FMN</name>
        <dbReference type="ChEBI" id="CHEBI:58210"/>
    </cofactor>
</comment>
<keyword evidence="8 18" id="KW-0863">Zinc-finger</keyword>
<keyword evidence="3 19" id="KW-0288">FMN</keyword>
<evidence type="ECO:0000256" key="1">
    <source>
        <dbReference type="ARBA" id="ARBA00001917"/>
    </source>
</evidence>
<comment type="catalytic activity">
    <reaction evidence="16">
        <text>a 5,6-dihydrouridine in mRNA + NADP(+) = a uridine in mRNA + NADPH + H(+)</text>
        <dbReference type="Rhea" id="RHEA:69855"/>
        <dbReference type="Rhea" id="RHEA-COMP:14658"/>
        <dbReference type="Rhea" id="RHEA-COMP:17789"/>
        <dbReference type="ChEBI" id="CHEBI:15378"/>
        <dbReference type="ChEBI" id="CHEBI:57783"/>
        <dbReference type="ChEBI" id="CHEBI:58349"/>
        <dbReference type="ChEBI" id="CHEBI:65315"/>
        <dbReference type="ChEBI" id="CHEBI:74443"/>
    </reaction>
    <physiologicalReaction direction="right-to-left" evidence="16">
        <dbReference type="Rhea" id="RHEA:69857"/>
    </physiologicalReaction>
</comment>
<dbReference type="AlphaFoldDB" id="A0A8S1DGK3"/>
<keyword evidence="23" id="KW-1185">Reference proteome</keyword>
<evidence type="ECO:0000256" key="14">
    <source>
        <dbReference type="ARBA" id="ARBA00048266"/>
    </source>
</evidence>
<comment type="caution">
    <text evidence="22">The sequence shown here is derived from an EMBL/GenBank/DDBJ whole genome shotgun (WGS) entry which is preliminary data.</text>
</comment>
<keyword evidence="6 18" id="KW-0479">Metal-binding</keyword>
<evidence type="ECO:0000256" key="10">
    <source>
        <dbReference type="ARBA" id="ARBA00022857"/>
    </source>
</evidence>
<feature type="compositionally biased region" description="Basic and acidic residues" evidence="20">
    <location>
        <begin position="1"/>
        <end position="14"/>
    </location>
</feature>
<dbReference type="EMBL" id="CADEPI010000195">
    <property type="protein sequence ID" value="CAB3379781.1"/>
    <property type="molecule type" value="Genomic_DNA"/>
</dbReference>
<feature type="zinc finger region" description="C3H1-type" evidence="18">
    <location>
        <begin position="108"/>
        <end position="133"/>
    </location>
</feature>
<gene>
    <name evidence="22" type="ORF">CLODIP_2_CD11575</name>
</gene>
<keyword evidence="7" id="KW-0677">Repeat</keyword>
<evidence type="ECO:0000256" key="2">
    <source>
        <dbReference type="ARBA" id="ARBA00022630"/>
    </source>
</evidence>
<dbReference type="Gene3D" id="3.20.20.70">
    <property type="entry name" value="Aldolase class I"/>
    <property type="match status" value="1"/>
</dbReference>
<dbReference type="SUPFAM" id="SSF51395">
    <property type="entry name" value="FMN-linked oxidoreductases"/>
    <property type="match status" value="1"/>
</dbReference>
<dbReference type="Pfam" id="PF01207">
    <property type="entry name" value="Dus"/>
    <property type="match status" value="1"/>
</dbReference>
<evidence type="ECO:0000256" key="9">
    <source>
        <dbReference type="ARBA" id="ARBA00022833"/>
    </source>
</evidence>
<evidence type="ECO:0000256" key="12">
    <source>
        <dbReference type="ARBA" id="ARBA00023027"/>
    </source>
</evidence>
<evidence type="ECO:0000256" key="5">
    <source>
        <dbReference type="ARBA" id="ARBA00022694"/>
    </source>
</evidence>
<dbReference type="GO" id="GO:0003723">
    <property type="term" value="F:RNA binding"/>
    <property type="evidence" value="ECO:0007669"/>
    <property type="project" value="TreeGrafter"/>
</dbReference>
<evidence type="ECO:0000256" key="11">
    <source>
        <dbReference type="ARBA" id="ARBA00023002"/>
    </source>
</evidence>
<keyword evidence="2 19" id="KW-0285">Flavoprotein</keyword>
<evidence type="ECO:0000313" key="23">
    <source>
        <dbReference type="Proteomes" id="UP000494165"/>
    </source>
</evidence>
<dbReference type="PROSITE" id="PS01136">
    <property type="entry name" value="UPF0034"/>
    <property type="match status" value="1"/>
</dbReference>
<evidence type="ECO:0000259" key="21">
    <source>
        <dbReference type="PROSITE" id="PS50103"/>
    </source>
</evidence>
<feature type="region of interest" description="Disordered" evidence="20">
    <location>
        <begin position="1"/>
        <end position="60"/>
    </location>
</feature>
<sequence length="553" mass="62639">MEAAGEKGVARIKPEFVIQAEEQPQTPQKEEQSEEPASKKPKREERKRGQNKARGVPWKADPGTQVCVSLIDVREGEPWPECERGAKCNHMHSARDYLALKPADLGSTCYLYSTFGRCPRGLACRFGSSHITEEGHNKVDPELFDPDRPASSTNVLSKEVQLALRKYKYDFSKSEKVCKGEKRQGPVADEDQVKLKAEEKPKIEWRDKLYLSPLTTLGNLPFRRVCRRFGADVTCGEMAVASSILQGQPQEWALVRRHESETLFGAQICGNNPLILAKCAQVLQEQTDIHFVDINTGCPIDLIYQQGSGSALMRRPNVLEQMVTAMTQVSDLPVTVKTRTGVYSDKKTAHTLIPRLRTSGASLITLHGRSREQRYTKMADWAYIDECAKAAHPVPLFGNGDILSYEDYKEKREMCPNVAGVMIGRGALMKPWIFTEIKEQRQWDISSSERLEILKQYVNFGLEHWGSDDKGVETCRRFLLEWLSFLYRYVPLGLLERPPQAINERPPPFRGRDDLETLMASPRSADWVAISELLLGPVPQHFHFLPKHKANAY</sequence>
<dbReference type="GO" id="GO:0050660">
    <property type="term" value="F:flavin adenine dinucleotide binding"/>
    <property type="evidence" value="ECO:0007669"/>
    <property type="project" value="UniProtKB-UniRule"/>
</dbReference>
<dbReference type="InterPro" id="IPR000571">
    <property type="entry name" value="Znf_CCCH"/>
</dbReference>
<dbReference type="CDD" id="cd02801">
    <property type="entry name" value="DUS_like_FMN"/>
    <property type="match status" value="1"/>
</dbReference>
<evidence type="ECO:0000256" key="15">
    <source>
        <dbReference type="ARBA" id="ARBA00048342"/>
    </source>
</evidence>
<dbReference type="EC" id="1.3.1.-" evidence="19"/>
<evidence type="ECO:0000256" key="13">
    <source>
        <dbReference type="ARBA" id="ARBA00045365"/>
    </source>
</evidence>
<comment type="catalytic activity">
    <reaction evidence="17">
        <text>5,6-dihydrouridine(47) in tRNA + NADP(+) = uridine(47) in tRNA + NADPH + H(+)</text>
        <dbReference type="Rhea" id="RHEA:53360"/>
        <dbReference type="Rhea" id="RHEA-COMP:13539"/>
        <dbReference type="Rhea" id="RHEA-COMP:13540"/>
        <dbReference type="ChEBI" id="CHEBI:15378"/>
        <dbReference type="ChEBI" id="CHEBI:57783"/>
        <dbReference type="ChEBI" id="CHEBI:58349"/>
        <dbReference type="ChEBI" id="CHEBI:65315"/>
        <dbReference type="ChEBI" id="CHEBI:74443"/>
        <dbReference type="EC" id="1.3.1.89"/>
    </reaction>
    <physiologicalReaction direction="right-to-left" evidence="17">
        <dbReference type="Rhea" id="RHEA:53362"/>
    </physiologicalReaction>
</comment>
<dbReference type="InterPro" id="IPR018517">
    <property type="entry name" value="tRNA_hU_synthase_CS"/>
</dbReference>
<dbReference type="PANTHER" id="PTHR45846">
    <property type="entry name" value="TRNA-DIHYDROURIDINE(47) SYNTHASE [NAD(P)(+)]-LIKE"/>
    <property type="match status" value="1"/>
</dbReference>
<comment type="catalytic activity">
    <reaction evidence="15">
        <text>a 5,6-dihydrouridine in mRNA + NAD(+) = a uridine in mRNA + NADH + H(+)</text>
        <dbReference type="Rhea" id="RHEA:69851"/>
        <dbReference type="Rhea" id="RHEA-COMP:14658"/>
        <dbReference type="Rhea" id="RHEA-COMP:17789"/>
        <dbReference type="ChEBI" id="CHEBI:15378"/>
        <dbReference type="ChEBI" id="CHEBI:57540"/>
        <dbReference type="ChEBI" id="CHEBI:57945"/>
        <dbReference type="ChEBI" id="CHEBI:65315"/>
        <dbReference type="ChEBI" id="CHEBI:74443"/>
    </reaction>
    <physiologicalReaction direction="right-to-left" evidence="15">
        <dbReference type="Rhea" id="RHEA:69853"/>
    </physiologicalReaction>
</comment>
<evidence type="ECO:0000256" key="17">
    <source>
        <dbReference type="ARBA" id="ARBA00049513"/>
    </source>
</evidence>
<protein>
    <recommendedName>
        <fullName evidence="19">tRNA-dihydrouridine(47) synthase [NAD(P)(+)]</fullName>
        <ecNumber evidence="19">1.3.1.-</ecNumber>
    </recommendedName>
    <alternativeName>
        <fullName evidence="19">tRNA-dihydrouridine synthase 3</fullName>
    </alternativeName>
</protein>
<dbReference type="Proteomes" id="UP000494165">
    <property type="component" value="Unassembled WGS sequence"/>
</dbReference>
<keyword evidence="4" id="KW-0507">mRNA processing</keyword>
<reference evidence="22 23" key="1">
    <citation type="submission" date="2020-04" db="EMBL/GenBank/DDBJ databases">
        <authorList>
            <person name="Alioto T."/>
            <person name="Alioto T."/>
            <person name="Gomez Garrido J."/>
        </authorList>
    </citation>
    <scope>NUCLEOTIDE SEQUENCE [LARGE SCALE GENOMIC DNA]</scope>
</reference>
<keyword evidence="10" id="KW-0521">NADP</keyword>